<dbReference type="InterPro" id="IPR050109">
    <property type="entry name" value="HTH-type_TetR-like_transc_reg"/>
</dbReference>
<evidence type="ECO:0000256" key="2">
    <source>
        <dbReference type="PROSITE-ProRule" id="PRU00335"/>
    </source>
</evidence>
<dbReference type="Pfam" id="PF17926">
    <property type="entry name" value="TetR_C_21"/>
    <property type="match status" value="1"/>
</dbReference>
<dbReference type="InterPro" id="IPR009057">
    <property type="entry name" value="Homeodomain-like_sf"/>
</dbReference>
<evidence type="ECO:0000256" key="3">
    <source>
        <dbReference type="SAM" id="MobiDB-lite"/>
    </source>
</evidence>
<feature type="region of interest" description="Disordered" evidence="3">
    <location>
        <begin position="196"/>
        <end position="219"/>
    </location>
</feature>
<dbReference type="PRINTS" id="PR00455">
    <property type="entry name" value="HTHTETR"/>
</dbReference>
<feature type="domain" description="HTH tetR-type" evidence="4">
    <location>
        <begin position="14"/>
        <end position="74"/>
    </location>
</feature>
<dbReference type="PROSITE" id="PS50977">
    <property type="entry name" value="HTH_TETR_2"/>
    <property type="match status" value="1"/>
</dbReference>
<dbReference type="Gene3D" id="1.10.357.10">
    <property type="entry name" value="Tetracycline Repressor, domain 2"/>
    <property type="match status" value="1"/>
</dbReference>
<protein>
    <submittedName>
        <fullName evidence="5">TetR family transcriptional regulator</fullName>
    </submittedName>
</protein>
<dbReference type="InterPro" id="IPR001647">
    <property type="entry name" value="HTH_TetR"/>
</dbReference>
<feature type="DNA-binding region" description="H-T-H motif" evidence="2">
    <location>
        <begin position="37"/>
        <end position="56"/>
    </location>
</feature>
<sequence length="219" mass="23370">MAKIWEMGHPRDSDATRARLICAATAEFAEYGIAGARVDRIAASAGANKAQIYHYFGSKDQLFDAVWAAMTQRFFADSPVVADDLPGYAAHLIDVYADQPEVGRLIAWHRLERADDSGSAFPGATMHEQIAAIAAAQAGGKLTSELPAPVLFALVLTIASMWHNLSPTLLAVIGVDDHAQRKAIVCDAVTRLIATSGGDTTGPSARTRRTNVHPPNPLP</sequence>
<evidence type="ECO:0000256" key="1">
    <source>
        <dbReference type="ARBA" id="ARBA00023125"/>
    </source>
</evidence>
<organism evidence="5 6">
    <name type="scientific">Mycolicibacterium aubagnense</name>
    <dbReference type="NCBI Taxonomy" id="319707"/>
    <lineage>
        <taxon>Bacteria</taxon>
        <taxon>Bacillati</taxon>
        <taxon>Actinomycetota</taxon>
        <taxon>Actinomycetes</taxon>
        <taxon>Mycobacteriales</taxon>
        <taxon>Mycobacteriaceae</taxon>
        <taxon>Mycolicibacterium</taxon>
    </lineage>
</organism>
<name>A0ABM7ICZ0_9MYCO</name>
<dbReference type="Proteomes" id="UP000465609">
    <property type="component" value="Chromosome"/>
</dbReference>
<evidence type="ECO:0000313" key="5">
    <source>
        <dbReference type="EMBL" id="BBX84599.1"/>
    </source>
</evidence>
<dbReference type="SUPFAM" id="SSF46689">
    <property type="entry name" value="Homeodomain-like"/>
    <property type="match status" value="1"/>
</dbReference>
<dbReference type="EMBL" id="AP022577">
    <property type="protein sequence ID" value="BBX84599.1"/>
    <property type="molecule type" value="Genomic_DNA"/>
</dbReference>
<dbReference type="SUPFAM" id="SSF48498">
    <property type="entry name" value="Tetracyclin repressor-like, C-terminal domain"/>
    <property type="match status" value="1"/>
</dbReference>
<dbReference type="InterPro" id="IPR036271">
    <property type="entry name" value="Tet_transcr_reg_TetR-rel_C_sf"/>
</dbReference>
<dbReference type="InterPro" id="IPR041467">
    <property type="entry name" value="Sco4008_C"/>
</dbReference>
<proteinExistence type="predicted"/>
<dbReference type="PANTHER" id="PTHR30328">
    <property type="entry name" value="TRANSCRIPTIONAL REPRESSOR"/>
    <property type="match status" value="1"/>
</dbReference>
<keyword evidence="1 2" id="KW-0238">DNA-binding</keyword>
<keyword evidence="6" id="KW-1185">Reference proteome</keyword>
<dbReference type="PANTHER" id="PTHR30328:SF54">
    <property type="entry name" value="HTH-TYPE TRANSCRIPTIONAL REPRESSOR SCO4008"/>
    <property type="match status" value="1"/>
</dbReference>
<evidence type="ECO:0000313" key="6">
    <source>
        <dbReference type="Proteomes" id="UP000465609"/>
    </source>
</evidence>
<reference evidence="5 6" key="1">
    <citation type="journal article" date="2019" name="Emerg. Microbes Infect.">
        <title>Comprehensive subspecies identification of 175 nontuberculous mycobacteria species based on 7547 genomic profiles.</title>
        <authorList>
            <person name="Matsumoto Y."/>
            <person name="Kinjo T."/>
            <person name="Motooka D."/>
            <person name="Nabeya D."/>
            <person name="Jung N."/>
            <person name="Uechi K."/>
            <person name="Horii T."/>
            <person name="Iida T."/>
            <person name="Fujita J."/>
            <person name="Nakamura S."/>
        </authorList>
    </citation>
    <scope>NUCLEOTIDE SEQUENCE [LARGE SCALE GENOMIC DNA]</scope>
    <source>
        <strain evidence="5 6">JCM 15296</strain>
    </source>
</reference>
<evidence type="ECO:0000259" key="4">
    <source>
        <dbReference type="PROSITE" id="PS50977"/>
    </source>
</evidence>
<gene>
    <name evidence="5" type="ORF">MAUB_24720</name>
</gene>
<accession>A0ABM7ICZ0</accession>
<dbReference type="Pfam" id="PF00440">
    <property type="entry name" value="TetR_N"/>
    <property type="match status" value="1"/>
</dbReference>